<dbReference type="GO" id="GO:0016055">
    <property type="term" value="P:Wnt signaling pathway"/>
    <property type="evidence" value="ECO:0007669"/>
    <property type="project" value="UniProtKB-KW"/>
</dbReference>
<keyword evidence="5" id="KW-0812">Transmembrane</keyword>
<comment type="function">
    <text evidence="13">Metalloprotease that acts as a negative regulator of the Wnt signaling pathway.</text>
</comment>
<evidence type="ECO:0000256" key="8">
    <source>
        <dbReference type="ARBA" id="ARBA00022801"/>
    </source>
</evidence>
<comment type="caution">
    <text evidence="15">The sequence shown here is derived from an EMBL/GenBank/DDBJ whole genome shotgun (WGS) entry which is preliminary data.</text>
</comment>
<keyword evidence="4 13" id="KW-0645">Protease</keyword>
<sequence length="332" mass="39239">MMHSILLIILITCQICTSTVLFRLTSKNPNVSIDFSYFLGTMHVSQNFIWPYLTNETMRIFNDSEQIWFEHDFTDPAVTKHIYTCAVDRMTPTLLSRIRTKTWPEFLNETSNSLLSKSNNTEQWRTWFINKQTKTNSYFTRNHSVDSDIIFDHRLVLEAYRQKKFVGSLEPIPNDCFQMSNPINGTDSSKSSDSKQNEFLSFLYNCDLVDSDFIKTLYKYLDIIKMKHRNENIIKQIRKLLQNNSHTKYLFAVGSAHLFGNISILHMLQEQYPNEYHIQRINVTSPYFTHQNCSDNEFQRLTNKMNLRANQTFDKRFIDNEHLYQLAASFFS</sequence>
<evidence type="ECO:0000256" key="12">
    <source>
        <dbReference type="ARBA" id="ARBA00023180"/>
    </source>
</evidence>
<feature type="signal peptide" evidence="14">
    <location>
        <begin position="1"/>
        <end position="18"/>
    </location>
</feature>
<evidence type="ECO:0000256" key="7">
    <source>
        <dbReference type="ARBA" id="ARBA00022729"/>
    </source>
</evidence>
<keyword evidence="6 13" id="KW-0479">Metal-binding</keyword>
<comment type="subcellular location">
    <subcellularLocation>
        <location evidence="13">Cell membrane</location>
        <topology evidence="13">Single-pass type I membrane protein</topology>
    </subcellularLocation>
    <subcellularLocation>
        <location evidence="2">Membrane</location>
        <topology evidence="2">Single-pass type I membrane protein</topology>
    </subcellularLocation>
</comment>
<feature type="chain" id="PRO_5032585108" description="Metalloprotease TIKI homolog" evidence="14">
    <location>
        <begin position="19"/>
        <end position="332"/>
    </location>
</feature>
<gene>
    <name evidence="15" type="ORF">EDS130_LOCUS27858</name>
</gene>
<keyword evidence="11" id="KW-0472">Membrane</keyword>
<evidence type="ECO:0000256" key="11">
    <source>
        <dbReference type="ARBA" id="ARBA00023136"/>
    </source>
</evidence>
<comment type="cofactor">
    <cofactor evidence="1">
        <name>Co(2+)</name>
        <dbReference type="ChEBI" id="CHEBI:48828"/>
    </cofactor>
</comment>
<dbReference type="InterPro" id="IPR002816">
    <property type="entry name" value="TraB/PrgY/GumN_fam"/>
</dbReference>
<keyword evidence="10 13" id="KW-0482">Metalloprotease</keyword>
<dbReference type="GO" id="GO:0005886">
    <property type="term" value="C:plasma membrane"/>
    <property type="evidence" value="ECO:0007669"/>
    <property type="project" value="UniProtKB-SubCell"/>
</dbReference>
<evidence type="ECO:0000256" key="1">
    <source>
        <dbReference type="ARBA" id="ARBA00001941"/>
    </source>
</evidence>
<name>A0A814ZV20_ADIRI</name>
<dbReference type="GO" id="GO:0006508">
    <property type="term" value="P:proteolysis"/>
    <property type="evidence" value="ECO:0007669"/>
    <property type="project" value="UniProtKB-KW"/>
</dbReference>
<evidence type="ECO:0000256" key="10">
    <source>
        <dbReference type="ARBA" id="ARBA00023049"/>
    </source>
</evidence>
<protein>
    <recommendedName>
        <fullName evidence="13">Metalloprotease TIKI homolog</fullName>
        <ecNumber evidence="13">3.4.-.-</ecNumber>
    </recommendedName>
</protein>
<keyword evidence="8 13" id="KW-0378">Hydrolase</keyword>
<dbReference type="InterPro" id="IPR040230">
    <property type="entry name" value="TIKI1/2-like"/>
</dbReference>
<evidence type="ECO:0000256" key="6">
    <source>
        <dbReference type="ARBA" id="ARBA00022723"/>
    </source>
</evidence>
<dbReference type="Pfam" id="PF01963">
    <property type="entry name" value="TraB_PrgY_gumN"/>
    <property type="match status" value="1"/>
</dbReference>
<dbReference type="GO" id="GO:0030178">
    <property type="term" value="P:negative regulation of Wnt signaling pathway"/>
    <property type="evidence" value="ECO:0007669"/>
    <property type="project" value="UniProtKB-UniRule"/>
</dbReference>
<evidence type="ECO:0000313" key="16">
    <source>
        <dbReference type="Proteomes" id="UP000663852"/>
    </source>
</evidence>
<evidence type="ECO:0000256" key="9">
    <source>
        <dbReference type="ARBA" id="ARBA00022989"/>
    </source>
</evidence>
<evidence type="ECO:0000256" key="2">
    <source>
        <dbReference type="ARBA" id="ARBA00004479"/>
    </source>
</evidence>
<dbReference type="PANTHER" id="PTHR31120:SF6">
    <property type="entry name" value="METALLOPROTEASE TIKI HOMOLOG"/>
    <property type="match status" value="1"/>
</dbReference>
<dbReference type="Proteomes" id="UP000663852">
    <property type="component" value="Unassembled WGS sequence"/>
</dbReference>
<dbReference type="GO" id="GO:0004222">
    <property type="term" value="F:metalloendopeptidase activity"/>
    <property type="evidence" value="ECO:0007669"/>
    <property type="project" value="UniProtKB-UniRule"/>
</dbReference>
<keyword evidence="13" id="KW-0879">Wnt signaling pathway</keyword>
<evidence type="ECO:0000256" key="14">
    <source>
        <dbReference type="SAM" id="SignalP"/>
    </source>
</evidence>
<proteinExistence type="inferred from homology"/>
<dbReference type="GO" id="GO:0046872">
    <property type="term" value="F:metal ion binding"/>
    <property type="evidence" value="ECO:0007669"/>
    <property type="project" value="UniProtKB-UniRule"/>
</dbReference>
<evidence type="ECO:0000256" key="3">
    <source>
        <dbReference type="ARBA" id="ARBA00008261"/>
    </source>
</evidence>
<dbReference type="CDD" id="cd14789">
    <property type="entry name" value="Tiki"/>
    <property type="match status" value="1"/>
</dbReference>
<evidence type="ECO:0000256" key="4">
    <source>
        <dbReference type="ARBA" id="ARBA00022670"/>
    </source>
</evidence>
<dbReference type="EC" id="3.4.-.-" evidence="13"/>
<keyword evidence="13" id="KW-1003">Cell membrane</keyword>
<reference evidence="15" key="1">
    <citation type="submission" date="2021-02" db="EMBL/GenBank/DDBJ databases">
        <authorList>
            <person name="Nowell W R."/>
        </authorList>
    </citation>
    <scope>NUCLEOTIDE SEQUENCE</scope>
</reference>
<dbReference type="OrthoDB" id="10040378at2759"/>
<comment type="cofactor">
    <cofactor evidence="13">
        <name>Mn(2+)</name>
        <dbReference type="ChEBI" id="CHEBI:29035"/>
    </cofactor>
    <cofactor evidence="13">
        <name>Co(2+)</name>
        <dbReference type="ChEBI" id="CHEBI:48828"/>
    </cofactor>
    <text evidence="13">Divalent metal cations. Mn(2+) or Co(2+).</text>
</comment>
<organism evidence="15 16">
    <name type="scientific">Adineta ricciae</name>
    <name type="common">Rotifer</name>
    <dbReference type="NCBI Taxonomy" id="249248"/>
    <lineage>
        <taxon>Eukaryota</taxon>
        <taxon>Metazoa</taxon>
        <taxon>Spiralia</taxon>
        <taxon>Gnathifera</taxon>
        <taxon>Rotifera</taxon>
        <taxon>Eurotatoria</taxon>
        <taxon>Bdelloidea</taxon>
        <taxon>Adinetida</taxon>
        <taxon>Adinetidae</taxon>
        <taxon>Adineta</taxon>
    </lineage>
</organism>
<dbReference type="EMBL" id="CAJNOJ010000178">
    <property type="protein sequence ID" value="CAF1248816.1"/>
    <property type="molecule type" value="Genomic_DNA"/>
</dbReference>
<evidence type="ECO:0000256" key="13">
    <source>
        <dbReference type="RuleBase" id="RU369069"/>
    </source>
</evidence>
<comment type="similarity">
    <text evidence="3 13">Belongs to the TIKI family.</text>
</comment>
<keyword evidence="7 13" id="KW-0732">Signal</keyword>
<keyword evidence="9" id="KW-1133">Transmembrane helix</keyword>
<evidence type="ECO:0000256" key="5">
    <source>
        <dbReference type="ARBA" id="ARBA00022692"/>
    </source>
</evidence>
<dbReference type="AlphaFoldDB" id="A0A814ZV20"/>
<evidence type="ECO:0000313" key="15">
    <source>
        <dbReference type="EMBL" id="CAF1248816.1"/>
    </source>
</evidence>
<accession>A0A814ZV20</accession>
<keyword evidence="12" id="KW-0325">Glycoprotein</keyword>
<dbReference type="PANTHER" id="PTHR31120">
    <property type="entry name" value="METALLOPROTEASE TIKI"/>
    <property type="match status" value="1"/>
</dbReference>